<dbReference type="AlphaFoldDB" id="A0A1X7VNJ3"/>
<accession>A0A1X7VNJ3</accession>
<evidence type="ECO:0008006" key="5">
    <source>
        <dbReference type="Google" id="ProtNLM"/>
    </source>
</evidence>
<feature type="transmembrane region" description="Helical" evidence="2">
    <location>
        <begin position="191"/>
        <end position="211"/>
    </location>
</feature>
<organism evidence="4">
    <name type="scientific">Amphimedon queenslandica</name>
    <name type="common">Sponge</name>
    <dbReference type="NCBI Taxonomy" id="400682"/>
    <lineage>
        <taxon>Eukaryota</taxon>
        <taxon>Metazoa</taxon>
        <taxon>Porifera</taxon>
        <taxon>Demospongiae</taxon>
        <taxon>Heteroscleromorpha</taxon>
        <taxon>Haplosclerida</taxon>
        <taxon>Niphatidae</taxon>
        <taxon>Amphimedon</taxon>
    </lineage>
</organism>
<feature type="transmembrane region" description="Helical" evidence="2">
    <location>
        <begin position="311"/>
        <end position="339"/>
    </location>
</feature>
<name>A0A1X7VNJ3_AMPQE</name>
<protein>
    <recommendedName>
        <fullName evidence="5">TRP C-terminal domain-containing protein</fullName>
    </recommendedName>
</protein>
<feature type="transmembrane region" description="Helical" evidence="2">
    <location>
        <begin position="467"/>
        <end position="489"/>
    </location>
</feature>
<keyword evidence="2" id="KW-0472">Membrane</keyword>
<feature type="transmembrane region" description="Helical" evidence="2">
    <location>
        <begin position="496"/>
        <end position="514"/>
    </location>
</feature>
<evidence type="ECO:0000256" key="2">
    <source>
        <dbReference type="SAM" id="Phobius"/>
    </source>
</evidence>
<keyword evidence="2" id="KW-1133">Transmembrane helix</keyword>
<dbReference type="InParanoid" id="A0A1X7VNJ3"/>
<feature type="transmembrane region" description="Helical" evidence="2">
    <location>
        <begin position="256"/>
        <end position="276"/>
    </location>
</feature>
<feature type="transmembrane region" description="Helical" evidence="2">
    <location>
        <begin position="359"/>
        <end position="392"/>
    </location>
</feature>
<dbReference type="EnsemblMetazoa" id="Aqu2.1.41410_001">
    <property type="protein sequence ID" value="Aqu2.1.41410_001"/>
    <property type="gene ID" value="Aqu2.1.41410"/>
</dbReference>
<feature type="transmembrane region" description="Helical" evidence="2">
    <location>
        <begin position="158"/>
        <end position="179"/>
    </location>
</feature>
<evidence type="ECO:0000256" key="1">
    <source>
        <dbReference type="SAM" id="MobiDB-lite"/>
    </source>
</evidence>
<feature type="transmembrane region" description="Helical" evidence="2">
    <location>
        <begin position="443"/>
        <end position="461"/>
    </location>
</feature>
<evidence type="ECO:0000256" key="3">
    <source>
        <dbReference type="SAM" id="SignalP"/>
    </source>
</evidence>
<evidence type="ECO:0000313" key="4">
    <source>
        <dbReference type="EnsemblMetazoa" id="Aqu2.1.41410_001"/>
    </source>
</evidence>
<keyword evidence="3" id="KW-0732">Signal</keyword>
<sequence length="656" mass="75356">MMFPLAVYIIILSFNSFSTYAIHLDEERGAADCGRPGFTPYPSSNDCKCIDNAYAGLLLCPFNNGTFEASVLRGTWLGNYTVNGNNEILGGTSLFLLYTSNHSIPLPSTWEEMRGGDYFCEPFHREGVLCGSCQSGYSQAINYYDCIQCSSDEAVANWFLYLSLEFLPMTLFFGVLLFFDVRTTSGPGTAFIFYAQMVNTCFDIGLDNILIRLRPALKNLILTYKIPYGIWNLNFFSLLAKPFCLLHGMDLYGVLLMRYISAFYPLLLILIVTILVKLYDRGYKPIVYICRPFHRCLAFAQRIGNCRTSAINAFAIFIVLCYTKVVFIGFDILATNYLYNSKGEIVVNNLPYFDSTVSFSSPIMISLCIATALVLLIFGFVFPIILVVPSFLQLGYRLTKWECFANFMPWGRMQEFLQQFHGCYRDGTSEGEREYNVFSDRRFFSSLYLLIRLIMFLTYAYTPNDAYQYSIQTVLCFVMIFLLAIFRPFKKNRDNILNISMFCLLGTISSLMAFNEYEMYVMYEDISIYLLLCQYVLMICPLVMVTIYFTTKLLKRFSKNVKQCRKKRRQSNDPLRSLYGHGQNNPQSSINTEASEEELDKDLPDFLDFTEETGRLRERDSLWQVIQEDEEEVKGSDGRKLLSITEATSYGTIITD</sequence>
<reference evidence="4" key="1">
    <citation type="submission" date="2017-05" db="UniProtKB">
        <authorList>
            <consortium name="EnsemblMetazoa"/>
        </authorList>
    </citation>
    <scope>IDENTIFICATION</scope>
</reference>
<dbReference type="OrthoDB" id="5989148at2759"/>
<feature type="compositionally biased region" description="Polar residues" evidence="1">
    <location>
        <begin position="582"/>
        <end position="593"/>
    </location>
</feature>
<feature type="chain" id="PRO_5013072894" description="TRP C-terminal domain-containing protein" evidence="3">
    <location>
        <begin position="22"/>
        <end position="656"/>
    </location>
</feature>
<proteinExistence type="predicted"/>
<feature type="transmembrane region" description="Helical" evidence="2">
    <location>
        <begin position="526"/>
        <end position="549"/>
    </location>
</feature>
<feature type="signal peptide" evidence="3">
    <location>
        <begin position="1"/>
        <end position="21"/>
    </location>
</feature>
<feature type="region of interest" description="Disordered" evidence="1">
    <location>
        <begin position="565"/>
        <end position="598"/>
    </location>
</feature>
<keyword evidence="2" id="KW-0812">Transmembrane</keyword>